<feature type="signal peptide" evidence="2">
    <location>
        <begin position="1"/>
        <end position="17"/>
    </location>
</feature>
<evidence type="ECO:0000256" key="1">
    <source>
        <dbReference type="SAM" id="Phobius"/>
    </source>
</evidence>
<proteinExistence type="predicted"/>
<organism evidence="3">
    <name type="scientific">Rhipicephalus appendiculatus</name>
    <name type="common">Brown ear tick</name>
    <dbReference type="NCBI Taxonomy" id="34631"/>
    <lineage>
        <taxon>Eukaryota</taxon>
        <taxon>Metazoa</taxon>
        <taxon>Ecdysozoa</taxon>
        <taxon>Arthropoda</taxon>
        <taxon>Chelicerata</taxon>
        <taxon>Arachnida</taxon>
        <taxon>Acari</taxon>
        <taxon>Parasitiformes</taxon>
        <taxon>Ixodida</taxon>
        <taxon>Ixodoidea</taxon>
        <taxon>Ixodidae</taxon>
        <taxon>Rhipicephalinae</taxon>
        <taxon>Rhipicephalus</taxon>
        <taxon>Rhipicephalus</taxon>
    </lineage>
</organism>
<dbReference type="AlphaFoldDB" id="A0A131YCD0"/>
<name>A0A131YCD0_RHIAP</name>
<accession>A0A131YCD0</accession>
<keyword evidence="1" id="KW-1133">Transmembrane helix</keyword>
<evidence type="ECO:0000313" key="3">
    <source>
        <dbReference type="EMBL" id="JAP76984.1"/>
    </source>
</evidence>
<keyword evidence="1" id="KW-0472">Membrane</keyword>
<evidence type="ECO:0008006" key="4">
    <source>
        <dbReference type="Google" id="ProtNLM"/>
    </source>
</evidence>
<evidence type="ECO:0000256" key="2">
    <source>
        <dbReference type="SAM" id="SignalP"/>
    </source>
</evidence>
<reference evidence="3" key="1">
    <citation type="journal article" date="2016" name="Ticks Tick Borne Dis.">
        <title>De novo assembly and annotation of the salivary gland transcriptome of Rhipicephalus appendiculatus male and female ticks during blood feeding.</title>
        <authorList>
            <person name="de Castro M.H."/>
            <person name="de Klerk D."/>
            <person name="Pienaar R."/>
            <person name="Latif A.A."/>
            <person name="Rees D.J."/>
            <person name="Mans B.J."/>
        </authorList>
    </citation>
    <scope>NUCLEOTIDE SEQUENCE</scope>
    <source>
        <tissue evidence="3">Salivary glands</tissue>
    </source>
</reference>
<keyword evidence="1" id="KW-0812">Transmembrane</keyword>
<protein>
    <recommendedName>
        <fullName evidence="4">Secreted protein</fullName>
    </recommendedName>
</protein>
<sequence length="100" mass="11165">MLAFALLCFALVRETQTHVLGATCNSCSEFPCPPFLVSKQIVETKMCHTMFTAVVASPLLRLPSTQSCLCLVPFFIFTCLLFSFFSHPCCSVFLTAWRES</sequence>
<dbReference type="EMBL" id="GEDV01011573">
    <property type="protein sequence ID" value="JAP76984.1"/>
    <property type="molecule type" value="Transcribed_RNA"/>
</dbReference>
<feature type="transmembrane region" description="Helical" evidence="1">
    <location>
        <begin position="71"/>
        <end position="97"/>
    </location>
</feature>
<feature type="chain" id="PRO_5007284563" description="Secreted protein" evidence="2">
    <location>
        <begin position="18"/>
        <end position="100"/>
    </location>
</feature>
<keyword evidence="2" id="KW-0732">Signal</keyword>